<keyword evidence="4 7" id="KW-0479">Metal-binding</keyword>
<dbReference type="InterPro" id="IPR016066">
    <property type="entry name" value="A-D-PHexomutase_CS"/>
</dbReference>
<dbReference type="HOGENOM" id="CLU_016950_9_1_12"/>
<evidence type="ECO:0000259" key="8">
    <source>
        <dbReference type="Pfam" id="PF00408"/>
    </source>
</evidence>
<proteinExistence type="inferred from homology"/>
<sequence length="446" mass="49794">MGAFKAYDVRGVYGVDFNAETAYRIGYHLPSLLQASFVVVGRDVRTSSDEIYENLTRGITDAGADVWNIGLATTPMVYFATVYYKASASVQITASHNPAKYNGLKISRADAIPVGGDSGLKDLEALVSQNITRTPSNVPGHIFEKDVKPAYIDYLKTYQPDLSDLNVSIDCSNGMSSILIKDIIGSDHHYLFDTLDGTFPNHEPNPLEEENCAAIKSAVLKEKSNVGVIFDGDADRVMFIDEKGRFIQPDYITAVIGTWYLAREKGNVLQDIRTSRSTTEYLTRLGAHVVTWKVGHAFAKMKMREIQAIFGGELAGHYYFRDFNWCDSGMVAALIVLNVVSSLKKAGRTFSSLIDEIVAYANSGEINFKLEQKDEAMQALYDRYVSHDSPASLLDIDGYRIEFDSWWFNVRKSNTEPYLRLVVEAKTRQELDGRVADLSSIIHRFS</sequence>
<evidence type="ECO:0000313" key="13">
    <source>
        <dbReference type="Proteomes" id="UP000007939"/>
    </source>
</evidence>
<accession>F4GIP6</accession>
<reference evidence="12 13" key="2">
    <citation type="journal article" date="2012" name="Stand. Genomic Sci.">
        <title>Complete genome sequence of the termite hindgut bacterium Spirochaeta coccoides type strain (SPN1(T)), reclassification in the genus Sphaerochaeta as Sphaerochaeta coccoides comb. nov. and emendations of the family Spirochaetaceae and the genus Sphaerochaeta.</title>
        <authorList>
            <person name="Abt B."/>
            <person name="Han C."/>
            <person name="Scheuner C."/>
            <person name="Lu M."/>
            <person name="Lapidus A."/>
            <person name="Nolan M."/>
            <person name="Lucas S."/>
            <person name="Hammon N."/>
            <person name="Deshpande S."/>
            <person name="Cheng J.F."/>
            <person name="Tapia R."/>
            <person name="Goodwin L.A."/>
            <person name="Pitluck S."/>
            <person name="Liolios K."/>
            <person name="Pagani I."/>
            <person name="Ivanova N."/>
            <person name="Mavromatis K."/>
            <person name="Mikhailova N."/>
            <person name="Huntemann M."/>
            <person name="Pati A."/>
            <person name="Chen A."/>
            <person name="Palaniappan K."/>
            <person name="Land M."/>
            <person name="Hauser L."/>
            <person name="Brambilla E.M."/>
            <person name="Rohde M."/>
            <person name="Spring S."/>
            <person name="Gronow S."/>
            <person name="Goker M."/>
            <person name="Woyke T."/>
            <person name="Bristow J."/>
            <person name="Eisen J.A."/>
            <person name="Markowitz V."/>
            <person name="Hugenholtz P."/>
            <person name="Kyrpides N.C."/>
            <person name="Klenk H.P."/>
            <person name="Detter J.C."/>
        </authorList>
    </citation>
    <scope>NUCLEOTIDE SEQUENCE [LARGE SCALE GENOMIC DNA]</scope>
    <source>
        <strain evidence="13">ATCC BAA-1237 / DSM 17374 / SPN1</strain>
    </source>
</reference>
<feature type="domain" description="Alpha-D-phosphohexomutase alpha/beta/alpha" evidence="9">
    <location>
        <begin position="3"/>
        <end position="125"/>
    </location>
</feature>
<dbReference type="OrthoDB" id="9806956at2"/>
<dbReference type="PANTHER" id="PTHR43771">
    <property type="entry name" value="PHOSPHOMANNOMUTASE"/>
    <property type="match status" value="1"/>
</dbReference>
<dbReference type="InterPro" id="IPR036900">
    <property type="entry name" value="A-D-PHexomutase_C_sf"/>
</dbReference>
<keyword evidence="3" id="KW-0597">Phosphoprotein</keyword>
<protein>
    <submittedName>
        <fullName evidence="12">Phosphoglucomutase/phosphomannomutase alpha/beta/alpha domain I</fullName>
    </submittedName>
</protein>
<evidence type="ECO:0000256" key="6">
    <source>
        <dbReference type="ARBA" id="ARBA00023235"/>
    </source>
</evidence>
<dbReference type="InterPro" id="IPR005843">
    <property type="entry name" value="A-D-PHexomutase_C"/>
</dbReference>
<gene>
    <name evidence="12" type="ordered locus">Spico_0956</name>
</gene>
<feature type="domain" description="Alpha-D-phosphohexomutase C-terminal" evidence="8">
    <location>
        <begin position="365"/>
        <end position="436"/>
    </location>
</feature>
<dbReference type="SUPFAM" id="SSF53738">
    <property type="entry name" value="Phosphoglucomutase, first 3 domains"/>
    <property type="match status" value="3"/>
</dbReference>
<dbReference type="InterPro" id="IPR005846">
    <property type="entry name" value="A-D-PHexomutase_a/b/a-III"/>
</dbReference>
<comment type="similarity">
    <text evidence="2 7">Belongs to the phosphohexose mutase family.</text>
</comment>
<evidence type="ECO:0000259" key="9">
    <source>
        <dbReference type="Pfam" id="PF02878"/>
    </source>
</evidence>
<dbReference type="AlphaFoldDB" id="F4GIP6"/>
<dbReference type="GO" id="GO:0005975">
    <property type="term" value="P:carbohydrate metabolic process"/>
    <property type="evidence" value="ECO:0007669"/>
    <property type="project" value="InterPro"/>
</dbReference>
<dbReference type="RefSeq" id="WP_013739575.1">
    <property type="nucleotide sequence ID" value="NC_015436.1"/>
</dbReference>
<dbReference type="GO" id="GO:0016868">
    <property type="term" value="F:intramolecular phosphotransferase activity"/>
    <property type="evidence" value="ECO:0007669"/>
    <property type="project" value="InterPro"/>
</dbReference>
<dbReference type="Pfam" id="PF02878">
    <property type="entry name" value="PGM_PMM_I"/>
    <property type="match status" value="1"/>
</dbReference>
<reference evidence="13" key="1">
    <citation type="submission" date="2011-04" db="EMBL/GenBank/DDBJ databases">
        <title>The complete genome of Spirochaeta coccoides DSM 17374.</title>
        <authorList>
            <person name="Lucas S."/>
            <person name="Copeland A."/>
            <person name="Lapidus A."/>
            <person name="Bruce D."/>
            <person name="Goodwin L."/>
            <person name="Pitluck S."/>
            <person name="Peters L."/>
            <person name="Kyrpides N."/>
            <person name="Mavromatis K."/>
            <person name="Pagani I."/>
            <person name="Ivanova N."/>
            <person name="Ovchinnikova G."/>
            <person name="Lu M."/>
            <person name="Detter J.C."/>
            <person name="Tapia R."/>
            <person name="Han C."/>
            <person name="Land M."/>
            <person name="Hauser L."/>
            <person name="Markowitz V."/>
            <person name="Cheng J.-F."/>
            <person name="Hugenholtz P."/>
            <person name="Woyke T."/>
            <person name="Wu D."/>
            <person name="Spring S."/>
            <person name="Schroeder M."/>
            <person name="Brambilla E."/>
            <person name="Klenk H.-P."/>
            <person name="Eisen J.A."/>
        </authorList>
    </citation>
    <scope>NUCLEOTIDE SEQUENCE [LARGE SCALE GENOMIC DNA]</scope>
    <source>
        <strain evidence="13">ATCC BAA-1237 / DSM 17374 / SPN1</strain>
    </source>
</reference>
<dbReference type="Pfam" id="PF02880">
    <property type="entry name" value="PGM_PMM_III"/>
    <property type="match status" value="1"/>
</dbReference>
<evidence type="ECO:0000313" key="12">
    <source>
        <dbReference type="EMBL" id="AEC02180.1"/>
    </source>
</evidence>
<dbReference type="Proteomes" id="UP000007939">
    <property type="component" value="Chromosome"/>
</dbReference>
<dbReference type="SUPFAM" id="SSF55957">
    <property type="entry name" value="Phosphoglucomutase, C-terminal domain"/>
    <property type="match status" value="1"/>
</dbReference>
<feature type="domain" description="Alpha-D-phosphohexomutase alpha/beta/alpha" evidence="11">
    <location>
        <begin position="249"/>
        <end position="357"/>
    </location>
</feature>
<evidence type="ECO:0000259" key="11">
    <source>
        <dbReference type="Pfam" id="PF02880"/>
    </source>
</evidence>
<evidence type="ECO:0000256" key="2">
    <source>
        <dbReference type="ARBA" id="ARBA00010231"/>
    </source>
</evidence>
<dbReference type="Pfam" id="PF00408">
    <property type="entry name" value="PGM_PMM_IV"/>
    <property type="match status" value="1"/>
</dbReference>
<dbReference type="Pfam" id="PF02879">
    <property type="entry name" value="PGM_PMM_II"/>
    <property type="match status" value="1"/>
</dbReference>
<dbReference type="CDD" id="cd03089">
    <property type="entry name" value="PMM_PGM"/>
    <property type="match status" value="1"/>
</dbReference>
<dbReference type="InterPro" id="IPR005844">
    <property type="entry name" value="A-D-PHexomutase_a/b/a-I"/>
</dbReference>
<comment type="cofactor">
    <cofactor evidence="1">
        <name>Mg(2+)</name>
        <dbReference type="ChEBI" id="CHEBI:18420"/>
    </cofactor>
</comment>
<dbReference type="GO" id="GO:0000287">
    <property type="term" value="F:magnesium ion binding"/>
    <property type="evidence" value="ECO:0007669"/>
    <property type="project" value="InterPro"/>
</dbReference>
<keyword evidence="5 7" id="KW-0460">Magnesium</keyword>
<evidence type="ECO:0000256" key="7">
    <source>
        <dbReference type="RuleBase" id="RU004326"/>
    </source>
</evidence>
<dbReference type="InterPro" id="IPR005845">
    <property type="entry name" value="A-D-PHexomutase_a/b/a-II"/>
</dbReference>
<organism evidence="12 13">
    <name type="scientific">Parasphaerochaeta coccoides (strain ATCC BAA-1237 / DSM 17374 / SPN1)</name>
    <name type="common">Sphaerochaeta coccoides</name>
    <dbReference type="NCBI Taxonomy" id="760011"/>
    <lineage>
        <taxon>Bacteria</taxon>
        <taxon>Pseudomonadati</taxon>
        <taxon>Spirochaetota</taxon>
        <taxon>Spirochaetia</taxon>
        <taxon>Spirochaetales</taxon>
        <taxon>Sphaerochaetaceae</taxon>
        <taxon>Parasphaerochaeta</taxon>
    </lineage>
</organism>
<dbReference type="EMBL" id="CP002659">
    <property type="protein sequence ID" value="AEC02180.1"/>
    <property type="molecule type" value="Genomic_DNA"/>
</dbReference>
<dbReference type="InterPro" id="IPR016055">
    <property type="entry name" value="A-D-PHexomutase_a/b/a-I/II/III"/>
</dbReference>
<feature type="domain" description="Alpha-D-phosphohexomutase alpha/beta/alpha" evidence="10">
    <location>
        <begin position="151"/>
        <end position="244"/>
    </location>
</feature>
<keyword evidence="13" id="KW-1185">Reference proteome</keyword>
<keyword evidence="6" id="KW-0413">Isomerase</keyword>
<dbReference type="InterPro" id="IPR005841">
    <property type="entry name" value="Alpha-D-phosphohexomutase_SF"/>
</dbReference>
<dbReference type="eggNOG" id="COG1109">
    <property type="taxonomic scope" value="Bacteria"/>
</dbReference>
<evidence type="ECO:0000256" key="1">
    <source>
        <dbReference type="ARBA" id="ARBA00001946"/>
    </source>
</evidence>
<dbReference type="PROSITE" id="PS00710">
    <property type="entry name" value="PGM_PMM"/>
    <property type="match status" value="1"/>
</dbReference>
<dbReference type="PANTHER" id="PTHR43771:SF1">
    <property type="entry name" value="PHOSPHOMANNOMUTASE"/>
    <property type="match status" value="1"/>
</dbReference>
<evidence type="ECO:0000259" key="10">
    <source>
        <dbReference type="Pfam" id="PF02879"/>
    </source>
</evidence>
<evidence type="ECO:0000256" key="4">
    <source>
        <dbReference type="ARBA" id="ARBA00022723"/>
    </source>
</evidence>
<dbReference type="KEGG" id="scc:Spico_0956"/>
<dbReference type="Gene3D" id="3.30.310.50">
    <property type="entry name" value="Alpha-D-phosphohexomutase, C-terminal domain"/>
    <property type="match status" value="1"/>
</dbReference>
<dbReference type="STRING" id="760011.Spico_0956"/>
<evidence type="ECO:0000256" key="5">
    <source>
        <dbReference type="ARBA" id="ARBA00022842"/>
    </source>
</evidence>
<name>F4GIP6_PARC1</name>
<dbReference type="PRINTS" id="PR00509">
    <property type="entry name" value="PGMPMM"/>
</dbReference>
<dbReference type="Gene3D" id="3.40.120.10">
    <property type="entry name" value="Alpha-D-Glucose-1,6-Bisphosphate, subunit A, domain 3"/>
    <property type="match status" value="3"/>
</dbReference>
<evidence type="ECO:0000256" key="3">
    <source>
        <dbReference type="ARBA" id="ARBA00022553"/>
    </source>
</evidence>